<dbReference type="EMBL" id="WEIO01000003">
    <property type="protein sequence ID" value="KAB7707561.1"/>
    <property type="molecule type" value="Genomic_DNA"/>
</dbReference>
<proteinExistence type="inferred from homology"/>
<protein>
    <recommendedName>
        <fullName evidence="8">Probable membrane transporter protein</fullName>
    </recommendedName>
</protein>
<keyword evidence="4 8" id="KW-1003">Cell membrane</keyword>
<feature type="transmembrane region" description="Helical" evidence="8">
    <location>
        <begin position="43"/>
        <end position="61"/>
    </location>
</feature>
<evidence type="ECO:0000256" key="1">
    <source>
        <dbReference type="ARBA" id="ARBA00004651"/>
    </source>
</evidence>
<dbReference type="Proteomes" id="UP000429595">
    <property type="component" value="Unassembled WGS sequence"/>
</dbReference>
<evidence type="ECO:0000256" key="5">
    <source>
        <dbReference type="ARBA" id="ARBA00022692"/>
    </source>
</evidence>
<feature type="transmembrane region" description="Helical" evidence="8">
    <location>
        <begin position="96"/>
        <end position="113"/>
    </location>
</feature>
<sequence length="239" mass="26372">MESFIPFAVIILFASILQTSTGFGFSIMATPFLLLLFEPKEAIQINLILSLVISCVLIRKIKKDTDMSLVKRFIVGSAAGLPVGMIIFLLADMNKLKLGISVIVLVLTLLLIFKFQIRQTKARDFTAGVLSGTLTTSIGMPGPPILLYFSSIHTGKEKLRATTLAFYLFIYSTSLLVQVLFAGTTKAIWLSSAAALPIVLAGLLLGQWLFTRINQRIFRIFLYGLLIFTGIYLLIDSLK</sequence>
<dbReference type="InterPro" id="IPR052017">
    <property type="entry name" value="TSUP"/>
</dbReference>
<dbReference type="RefSeq" id="WP_152150524.1">
    <property type="nucleotide sequence ID" value="NZ_WEIO01000003.1"/>
</dbReference>
<evidence type="ECO:0000256" key="3">
    <source>
        <dbReference type="ARBA" id="ARBA00022448"/>
    </source>
</evidence>
<keyword evidence="10" id="KW-1185">Reference proteome</keyword>
<feature type="transmembrane region" description="Helical" evidence="8">
    <location>
        <begin position="187"/>
        <end position="210"/>
    </location>
</feature>
<evidence type="ECO:0000313" key="9">
    <source>
        <dbReference type="EMBL" id="KAB7707561.1"/>
    </source>
</evidence>
<comment type="similarity">
    <text evidence="2 8">Belongs to the 4-toluene sulfonate uptake permease (TSUP) (TC 2.A.102) family.</text>
</comment>
<evidence type="ECO:0000256" key="2">
    <source>
        <dbReference type="ARBA" id="ARBA00009142"/>
    </source>
</evidence>
<keyword evidence="3" id="KW-0813">Transport</keyword>
<evidence type="ECO:0000256" key="8">
    <source>
        <dbReference type="RuleBase" id="RU363041"/>
    </source>
</evidence>
<comment type="caution">
    <text evidence="9">The sequence shown here is derived from an EMBL/GenBank/DDBJ whole genome shotgun (WGS) entry which is preliminary data.</text>
</comment>
<evidence type="ECO:0000256" key="4">
    <source>
        <dbReference type="ARBA" id="ARBA00022475"/>
    </source>
</evidence>
<dbReference type="GO" id="GO:0005886">
    <property type="term" value="C:plasma membrane"/>
    <property type="evidence" value="ECO:0007669"/>
    <property type="project" value="UniProtKB-SubCell"/>
</dbReference>
<feature type="transmembrane region" description="Helical" evidence="8">
    <location>
        <begin position="7"/>
        <end position="37"/>
    </location>
</feature>
<organism evidence="9 10">
    <name type="scientific">Bacillus aerolatus</name>
    <dbReference type="NCBI Taxonomy" id="2653354"/>
    <lineage>
        <taxon>Bacteria</taxon>
        <taxon>Bacillati</taxon>
        <taxon>Bacillota</taxon>
        <taxon>Bacilli</taxon>
        <taxon>Bacillales</taxon>
        <taxon>Bacillaceae</taxon>
        <taxon>Bacillus</taxon>
    </lineage>
</organism>
<evidence type="ECO:0000256" key="7">
    <source>
        <dbReference type="ARBA" id="ARBA00023136"/>
    </source>
</evidence>
<evidence type="ECO:0000313" key="10">
    <source>
        <dbReference type="Proteomes" id="UP000429595"/>
    </source>
</evidence>
<comment type="subcellular location">
    <subcellularLocation>
        <location evidence="1 8">Cell membrane</location>
        <topology evidence="1 8">Multi-pass membrane protein</topology>
    </subcellularLocation>
</comment>
<feature type="transmembrane region" description="Helical" evidence="8">
    <location>
        <begin position="164"/>
        <end position="181"/>
    </location>
</feature>
<feature type="transmembrane region" description="Helical" evidence="8">
    <location>
        <begin position="73"/>
        <end position="90"/>
    </location>
</feature>
<accession>A0A6I1FMS9</accession>
<name>A0A6I1FMS9_9BACI</name>
<evidence type="ECO:0000256" key="6">
    <source>
        <dbReference type="ARBA" id="ARBA00022989"/>
    </source>
</evidence>
<dbReference type="PANTHER" id="PTHR30269">
    <property type="entry name" value="TRANSMEMBRANE PROTEIN YFCA"/>
    <property type="match status" value="1"/>
</dbReference>
<dbReference type="InterPro" id="IPR002781">
    <property type="entry name" value="TM_pro_TauE-like"/>
</dbReference>
<keyword evidence="5 8" id="KW-0812">Transmembrane</keyword>
<dbReference type="Pfam" id="PF01925">
    <property type="entry name" value="TauE"/>
    <property type="match status" value="1"/>
</dbReference>
<keyword evidence="6 8" id="KW-1133">Transmembrane helix</keyword>
<keyword evidence="7 8" id="KW-0472">Membrane</keyword>
<dbReference type="AlphaFoldDB" id="A0A6I1FMS9"/>
<dbReference type="PANTHER" id="PTHR30269:SF37">
    <property type="entry name" value="MEMBRANE TRANSPORTER PROTEIN"/>
    <property type="match status" value="1"/>
</dbReference>
<feature type="transmembrane region" description="Helical" evidence="8">
    <location>
        <begin position="217"/>
        <end position="235"/>
    </location>
</feature>
<reference evidence="9 10" key="1">
    <citation type="submission" date="2019-10" db="EMBL/GenBank/DDBJ databases">
        <title>Bacillus aerolatum sp. nov., isolated from bioaerosol of sport playgrounds.</title>
        <authorList>
            <person name="Chen P."/>
            <person name="Zhang G."/>
        </authorList>
    </citation>
    <scope>NUCLEOTIDE SEQUENCE [LARGE SCALE GENOMIC DNA]</scope>
    <source>
        <strain evidence="9 10">CX253</strain>
    </source>
</reference>
<gene>
    <name evidence="9" type="ORF">F9802_07390</name>
</gene>